<dbReference type="InterPro" id="IPR017932">
    <property type="entry name" value="GATase_2_dom"/>
</dbReference>
<dbReference type="Proteomes" id="UP000427716">
    <property type="component" value="Chromosome"/>
</dbReference>
<evidence type="ECO:0000256" key="4">
    <source>
        <dbReference type="ARBA" id="ARBA00022741"/>
    </source>
</evidence>
<dbReference type="SUPFAM" id="SSF56235">
    <property type="entry name" value="N-terminal nucleophile aminohydrolases (Ntn hydrolases)"/>
    <property type="match status" value="1"/>
</dbReference>
<dbReference type="CDD" id="cd01991">
    <property type="entry name" value="Asn_synthase_B_C"/>
    <property type="match status" value="1"/>
</dbReference>
<feature type="binding site" evidence="9">
    <location>
        <position position="299"/>
    </location>
    <ligand>
        <name>ATP</name>
        <dbReference type="ChEBI" id="CHEBI:30616"/>
    </ligand>
</feature>
<dbReference type="InterPro" id="IPR001962">
    <property type="entry name" value="Asn_synthase"/>
</dbReference>
<proteinExistence type="inferred from homology"/>
<evidence type="ECO:0000259" key="11">
    <source>
        <dbReference type="PROSITE" id="PS51278"/>
    </source>
</evidence>
<protein>
    <recommendedName>
        <fullName evidence="3">asparagine synthase (glutamine-hydrolyzing)</fullName>
        <ecNumber evidence="3">6.3.5.4</ecNumber>
    </recommendedName>
</protein>
<dbReference type="Gene3D" id="3.60.20.10">
    <property type="entry name" value="Glutamine Phosphoribosylpyrophosphate, subunit 1, domain 1"/>
    <property type="match status" value="1"/>
</dbReference>
<accession>A0A6I6CY45</accession>
<dbReference type="InterPro" id="IPR051786">
    <property type="entry name" value="ASN_synthetase/amidase"/>
</dbReference>
<feature type="domain" description="Glutamine amidotransferase type-2" evidence="11">
    <location>
        <begin position="2"/>
        <end position="216"/>
    </location>
</feature>
<evidence type="ECO:0000256" key="6">
    <source>
        <dbReference type="ARBA" id="ARBA00022962"/>
    </source>
</evidence>
<dbReference type="Pfam" id="PF00733">
    <property type="entry name" value="Asn_synthase"/>
    <property type="match status" value="1"/>
</dbReference>
<evidence type="ECO:0000256" key="9">
    <source>
        <dbReference type="PIRSR" id="PIRSR001589-2"/>
    </source>
</evidence>
<dbReference type="PROSITE" id="PS51278">
    <property type="entry name" value="GATASE_TYPE_2"/>
    <property type="match status" value="1"/>
</dbReference>
<evidence type="ECO:0000256" key="8">
    <source>
        <dbReference type="PIRSR" id="PIRSR001589-1"/>
    </source>
</evidence>
<keyword evidence="6 8" id="KW-0315">Glutamine amidotransferase</keyword>
<dbReference type="InterPro" id="IPR029055">
    <property type="entry name" value="Ntn_hydrolases_N"/>
</dbReference>
<dbReference type="EC" id="6.3.5.4" evidence="3"/>
<dbReference type="Pfam" id="PF13537">
    <property type="entry name" value="GATase_7"/>
    <property type="match status" value="1"/>
</dbReference>
<dbReference type="NCBIfam" id="TIGR01536">
    <property type="entry name" value="asn_synth_AEB"/>
    <property type="match status" value="1"/>
</dbReference>
<keyword evidence="13" id="KW-1185">Reference proteome</keyword>
<feature type="binding site" evidence="9">
    <location>
        <begin position="372"/>
        <end position="373"/>
    </location>
    <ligand>
        <name>ATP</name>
        <dbReference type="ChEBI" id="CHEBI:30616"/>
    </ligand>
</feature>
<comment type="catalytic activity">
    <reaction evidence="7">
        <text>L-aspartate + L-glutamine + ATP + H2O = L-asparagine + L-glutamate + AMP + diphosphate + H(+)</text>
        <dbReference type="Rhea" id="RHEA:12228"/>
        <dbReference type="ChEBI" id="CHEBI:15377"/>
        <dbReference type="ChEBI" id="CHEBI:15378"/>
        <dbReference type="ChEBI" id="CHEBI:29985"/>
        <dbReference type="ChEBI" id="CHEBI:29991"/>
        <dbReference type="ChEBI" id="CHEBI:30616"/>
        <dbReference type="ChEBI" id="CHEBI:33019"/>
        <dbReference type="ChEBI" id="CHEBI:58048"/>
        <dbReference type="ChEBI" id="CHEBI:58359"/>
        <dbReference type="ChEBI" id="CHEBI:456215"/>
        <dbReference type="EC" id="6.3.5.4"/>
    </reaction>
</comment>
<keyword evidence="5 9" id="KW-0067">ATP-binding</keyword>
<evidence type="ECO:0000256" key="2">
    <source>
        <dbReference type="ARBA" id="ARBA00005752"/>
    </source>
</evidence>
<keyword evidence="12" id="KW-0436">Ligase</keyword>
<keyword evidence="4 9" id="KW-0547">Nucleotide-binding</keyword>
<dbReference type="GO" id="GO:0005524">
    <property type="term" value="F:ATP binding"/>
    <property type="evidence" value="ECO:0007669"/>
    <property type="project" value="UniProtKB-KW"/>
</dbReference>
<evidence type="ECO:0000256" key="7">
    <source>
        <dbReference type="ARBA" id="ARBA00048741"/>
    </source>
</evidence>
<dbReference type="CDD" id="cd00712">
    <property type="entry name" value="AsnB"/>
    <property type="match status" value="1"/>
</dbReference>
<dbReference type="AlphaFoldDB" id="A0A6I6CY45"/>
<evidence type="ECO:0000256" key="3">
    <source>
        <dbReference type="ARBA" id="ARBA00012737"/>
    </source>
</evidence>
<dbReference type="KEGG" id="ghl:GM160_05005"/>
<dbReference type="PIRSF" id="PIRSF001589">
    <property type="entry name" value="Asn_synthetase_glu-h"/>
    <property type="match status" value="1"/>
</dbReference>
<name>A0A6I6CY45_9GAMM</name>
<feature type="site" description="Important for beta-aspartyl-AMP intermediate formation" evidence="10">
    <location>
        <position position="374"/>
    </location>
</feature>
<organism evidence="12 13">
    <name type="scientific">Guyparkeria halophila</name>
    <dbReference type="NCBI Taxonomy" id="47960"/>
    <lineage>
        <taxon>Bacteria</taxon>
        <taxon>Pseudomonadati</taxon>
        <taxon>Pseudomonadota</taxon>
        <taxon>Gammaproteobacteria</taxon>
        <taxon>Chromatiales</taxon>
        <taxon>Thioalkalibacteraceae</taxon>
        <taxon>Guyparkeria</taxon>
    </lineage>
</organism>
<dbReference type="InterPro" id="IPR006426">
    <property type="entry name" value="Asn_synth_AEB"/>
</dbReference>
<feature type="active site" description="For GATase activity" evidence="8">
    <location>
        <position position="2"/>
    </location>
</feature>
<dbReference type="GO" id="GO:0004066">
    <property type="term" value="F:asparagine synthase (glutamine-hydrolyzing) activity"/>
    <property type="evidence" value="ECO:0007669"/>
    <property type="project" value="UniProtKB-EC"/>
</dbReference>
<dbReference type="PANTHER" id="PTHR43284">
    <property type="entry name" value="ASPARAGINE SYNTHETASE (GLUTAMINE-HYDROLYZING)"/>
    <property type="match status" value="1"/>
</dbReference>
<keyword evidence="8" id="KW-0028">Amino-acid biosynthesis</keyword>
<keyword evidence="8" id="KW-0061">Asparagine biosynthesis</keyword>
<dbReference type="GO" id="GO:0006529">
    <property type="term" value="P:asparagine biosynthetic process"/>
    <property type="evidence" value="ECO:0007669"/>
    <property type="project" value="UniProtKB-KW"/>
</dbReference>
<dbReference type="SUPFAM" id="SSF52402">
    <property type="entry name" value="Adenine nucleotide alpha hydrolases-like"/>
    <property type="match status" value="1"/>
</dbReference>
<dbReference type="EMBL" id="CP046415">
    <property type="protein sequence ID" value="QGT78310.1"/>
    <property type="molecule type" value="Genomic_DNA"/>
</dbReference>
<comment type="pathway">
    <text evidence="1">Amino-acid biosynthesis; L-asparagine biosynthesis; L-asparagine from L-aspartate (L-Gln route): step 1/1.</text>
</comment>
<evidence type="ECO:0000313" key="13">
    <source>
        <dbReference type="Proteomes" id="UP000427716"/>
    </source>
</evidence>
<comment type="similarity">
    <text evidence="2">Belongs to the asparagine synthetase family.</text>
</comment>
<evidence type="ECO:0000256" key="10">
    <source>
        <dbReference type="PIRSR" id="PIRSR001589-3"/>
    </source>
</evidence>
<gene>
    <name evidence="12" type="primary">asnB</name>
    <name evidence="12" type="ORF">GM160_05005</name>
</gene>
<evidence type="ECO:0000313" key="12">
    <source>
        <dbReference type="EMBL" id="QGT78310.1"/>
    </source>
</evidence>
<dbReference type="PANTHER" id="PTHR43284:SF1">
    <property type="entry name" value="ASPARAGINE SYNTHETASE"/>
    <property type="match status" value="1"/>
</dbReference>
<reference evidence="12 13" key="1">
    <citation type="submission" date="2019-11" db="EMBL/GenBank/DDBJ databases">
        <authorList>
            <person name="Zhang J."/>
            <person name="Sun C."/>
        </authorList>
    </citation>
    <scope>NUCLEOTIDE SEQUENCE [LARGE SCALE GENOMIC DNA]</scope>
    <source>
        <strain evidence="13">sp2</strain>
    </source>
</reference>
<dbReference type="GO" id="GO:0005829">
    <property type="term" value="C:cytosol"/>
    <property type="evidence" value="ECO:0007669"/>
    <property type="project" value="TreeGrafter"/>
</dbReference>
<dbReference type="Gene3D" id="3.40.50.620">
    <property type="entry name" value="HUPs"/>
    <property type="match status" value="1"/>
</dbReference>
<feature type="binding site" evidence="9">
    <location>
        <position position="102"/>
    </location>
    <ligand>
        <name>L-glutamine</name>
        <dbReference type="ChEBI" id="CHEBI:58359"/>
    </ligand>
</feature>
<sequence>MCGITGFWGGGRWEPAIGENMAARIERRGPDDVGVWVGRREGLTLAHRRLSILDLSPAGHQPMHSPCGRFTLVYNGEIYNHQDLRNQLQGEGGAFEWRGHSDTETLLASLRHWGVRGALERINGMFAFALWDASERTLFLARDRMGEKPLYYGRSGDAFLFGSELKALAAHPDWRGEVDRDALALYMRHNYVPAPWSIYRGVSKLPPAHYVAIREGGRAIGEPRCYWDLGMVAEQGAAAASGTAESLTDELDALLQDAVGRRMASDVPLGAFLSGGYDSTTVAALMQAQSERPIQTFTIGFHEEGYNEAVHARAVAGHLGTDHTELYVTPEQAMAVIPKLPTIYDEPFSDSSQIPTYLVSQLARQHVTVSLSGDGGDELFYGYGRYFKTNQIWGKLSRLPLPMRKFAAALIARSPGHSLEKAMQFLPSRYRINHLADRLPKLAEILGHSSGEAFYREMVSHAKDPARLVLGATEPDTILSKPARLPNLPSLRERMMYLDQMSYLPGDILTKVDRASMAVSLEARVPLLDHRLVEFAWRVPTEYKFREGQGKWLLRQVLYRYVPQEIMDRPKMGFGVPIEQWLRGPLREWAEELLDEKRLREEGFFNPAPIRKMWEEHISGKRRWHYYLWDVLMFQAWLEEWGAR</sequence>
<evidence type="ECO:0000256" key="5">
    <source>
        <dbReference type="ARBA" id="ARBA00022840"/>
    </source>
</evidence>
<dbReference type="RefSeq" id="WP_156573660.1">
    <property type="nucleotide sequence ID" value="NZ_CP046415.1"/>
</dbReference>
<evidence type="ECO:0000256" key="1">
    <source>
        <dbReference type="ARBA" id="ARBA00005187"/>
    </source>
</evidence>
<dbReference type="InterPro" id="IPR014729">
    <property type="entry name" value="Rossmann-like_a/b/a_fold"/>
</dbReference>
<dbReference type="InterPro" id="IPR033738">
    <property type="entry name" value="AsnB_N"/>
</dbReference>